<gene>
    <name evidence="1" type="ORF">HCB49_14020</name>
    <name evidence="2" type="ORF">QJV37_14270</name>
</gene>
<reference evidence="1 3" key="1">
    <citation type="submission" date="2020-03" db="EMBL/GenBank/DDBJ databases">
        <title>Soil Listeria distribution.</title>
        <authorList>
            <person name="Liao J."/>
            <person name="Wiedmann M."/>
        </authorList>
    </citation>
    <scope>NUCLEOTIDE SEQUENCE [LARGE SCALE GENOMIC DNA]</scope>
    <source>
        <strain evidence="1 3">FSL L7-0123</strain>
    </source>
</reference>
<dbReference type="Proteomes" id="UP001252688">
    <property type="component" value="Unassembled WGS sequence"/>
</dbReference>
<name>A0A7X0ZER0_9LIST</name>
<dbReference type="EMBL" id="JAARZC010000007">
    <property type="protein sequence ID" value="MBC2251107.1"/>
    <property type="molecule type" value="Genomic_DNA"/>
</dbReference>
<evidence type="ECO:0000313" key="2">
    <source>
        <dbReference type="EMBL" id="MDT0115298.1"/>
    </source>
</evidence>
<evidence type="ECO:0000313" key="3">
    <source>
        <dbReference type="Proteomes" id="UP000559864"/>
    </source>
</evidence>
<evidence type="ECO:0000313" key="4">
    <source>
        <dbReference type="Proteomes" id="UP001252688"/>
    </source>
</evidence>
<reference evidence="2 4" key="2">
    <citation type="submission" date="2023-05" db="EMBL/GenBank/DDBJ databases">
        <title>A Combination of Whole Genome Sequencing and Metagenomics Reveals Diversity of Listeria spp. in Soil Collected from the Nantahala National Forest.</title>
        <authorList>
            <person name="Wang J."/>
            <person name="Schamp C.N."/>
            <person name="Hudson L.K."/>
            <person name="Chaggar H.K."/>
            <person name="Bryan D.W."/>
            <person name="Radosevich M."/>
            <person name="Denes T.G."/>
        </authorList>
    </citation>
    <scope>NUCLEOTIDE SEQUENCE [LARGE SCALE GENOMIC DNA]</scope>
    <source>
        <strain evidence="2 4">UTK S2-0002</strain>
    </source>
</reference>
<dbReference type="SUPFAM" id="SSF46955">
    <property type="entry name" value="Putative DNA-binding domain"/>
    <property type="match status" value="1"/>
</dbReference>
<dbReference type="InterPro" id="IPR009061">
    <property type="entry name" value="DNA-bd_dom_put_sf"/>
</dbReference>
<protein>
    <recommendedName>
        <fullName evidence="5">DNA-binding protein</fullName>
    </recommendedName>
</protein>
<proteinExistence type="predicted"/>
<evidence type="ECO:0000313" key="1">
    <source>
        <dbReference type="EMBL" id="MBC2251107.1"/>
    </source>
</evidence>
<evidence type="ECO:0008006" key="5">
    <source>
        <dbReference type="Google" id="ProtNLM"/>
    </source>
</evidence>
<dbReference type="Gene3D" id="1.10.1660.10">
    <property type="match status" value="1"/>
</dbReference>
<dbReference type="RefSeq" id="WP_185605301.1">
    <property type="nucleotide sequence ID" value="NZ_JAARZC010000007.1"/>
</dbReference>
<dbReference type="Proteomes" id="UP000559864">
    <property type="component" value="Unassembled WGS sequence"/>
</dbReference>
<sequence length="94" mass="10998">MKEIIDTLSNTALNDAEKQKWLNSYLAENLLNTSEAADLINVNRITIDNYVKRNLLTPIINRPHNKVFWKSDLLELKQIVAENKKDPRGWHKQK</sequence>
<dbReference type="AlphaFoldDB" id="A0A7X0ZER0"/>
<accession>A0A7X0ZER0</accession>
<organism evidence="1 3">
    <name type="scientific">Listeria cossartiae subsp. cayugensis</name>
    <dbReference type="NCBI Taxonomy" id="2713505"/>
    <lineage>
        <taxon>Bacteria</taxon>
        <taxon>Bacillati</taxon>
        <taxon>Bacillota</taxon>
        <taxon>Bacilli</taxon>
        <taxon>Bacillales</taxon>
        <taxon>Listeriaceae</taxon>
        <taxon>Listeria</taxon>
        <taxon>Listeria cossartiae</taxon>
    </lineage>
</organism>
<dbReference type="EMBL" id="JASBAM010000006">
    <property type="protein sequence ID" value="MDT0115298.1"/>
    <property type="molecule type" value="Genomic_DNA"/>
</dbReference>
<keyword evidence="4" id="KW-1185">Reference proteome</keyword>
<comment type="caution">
    <text evidence="1">The sequence shown here is derived from an EMBL/GenBank/DDBJ whole genome shotgun (WGS) entry which is preliminary data.</text>
</comment>